<dbReference type="AlphaFoldDB" id="Q5JND0"/>
<reference evidence="3" key="1">
    <citation type="journal article" date="2005" name="Nature">
        <title>The map-based sequence of the rice genome.</title>
        <authorList>
            <consortium name="International rice genome sequencing project (IRGSP)"/>
            <person name="Matsumoto T."/>
            <person name="Wu J."/>
            <person name="Kanamori H."/>
            <person name="Katayose Y."/>
            <person name="Fujisawa M."/>
            <person name="Namiki N."/>
            <person name="Mizuno H."/>
            <person name="Yamamoto K."/>
            <person name="Antonio B.A."/>
            <person name="Baba T."/>
            <person name="Sakata K."/>
            <person name="Nagamura Y."/>
            <person name="Aoki H."/>
            <person name="Arikawa K."/>
            <person name="Arita K."/>
            <person name="Bito T."/>
            <person name="Chiden Y."/>
            <person name="Fujitsuka N."/>
            <person name="Fukunaka R."/>
            <person name="Hamada M."/>
            <person name="Harada C."/>
            <person name="Hayashi A."/>
            <person name="Hijishita S."/>
            <person name="Honda M."/>
            <person name="Hosokawa S."/>
            <person name="Ichikawa Y."/>
            <person name="Idonuma A."/>
            <person name="Iijima M."/>
            <person name="Ikeda M."/>
            <person name="Ikeno M."/>
            <person name="Ito K."/>
            <person name="Ito S."/>
            <person name="Ito T."/>
            <person name="Ito Y."/>
            <person name="Ito Y."/>
            <person name="Iwabuchi A."/>
            <person name="Kamiya K."/>
            <person name="Karasawa W."/>
            <person name="Kurita K."/>
            <person name="Katagiri S."/>
            <person name="Kikuta A."/>
            <person name="Kobayashi H."/>
            <person name="Kobayashi N."/>
            <person name="Machita K."/>
            <person name="Maehara T."/>
            <person name="Masukawa M."/>
            <person name="Mizubayashi T."/>
            <person name="Mukai Y."/>
            <person name="Nagasaki H."/>
            <person name="Nagata Y."/>
            <person name="Naito S."/>
            <person name="Nakashima M."/>
            <person name="Nakama Y."/>
            <person name="Nakamichi Y."/>
            <person name="Nakamura M."/>
            <person name="Meguro A."/>
            <person name="Negishi M."/>
            <person name="Ohta I."/>
            <person name="Ohta T."/>
            <person name="Okamoto M."/>
            <person name="Ono N."/>
            <person name="Saji S."/>
            <person name="Sakaguchi M."/>
            <person name="Sakai K."/>
            <person name="Shibata M."/>
            <person name="Shimokawa T."/>
            <person name="Song J."/>
            <person name="Takazaki Y."/>
            <person name="Terasawa K."/>
            <person name="Tsugane M."/>
            <person name="Tsuji K."/>
            <person name="Ueda S."/>
            <person name="Waki K."/>
            <person name="Yamagata H."/>
            <person name="Yamamoto M."/>
            <person name="Yamamoto S."/>
            <person name="Yamane H."/>
            <person name="Yoshiki S."/>
            <person name="Yoshihara R."/>
            <person name="Yukawa K."/>
            <person name="Zhong H."/>
            <person name="Yano M."/>
            <person name="Yuan Q."/>
            <person name="Ouyang S."/>
            <person name="Liu J."/>
            <person name="Jones K.M."/>
            <person name="Gansberger K."/>
            <person name="Moffat K."/>
            <person name="Hill J."/>
            <person name="Bera J."/>
            <person name="Fadrosh D."/>
            <person name="Jin S."/>
            <person name="Johri S."/>
            <person name="Kim M."/>
            <person name="Overton L."/>
            <person name="Reardon M."/>
            <person name="Tsitrin T."/>
            <person name="Vuong H."/>
            <person name="Weaver B."/>
            <person name="Ciecko A."/>
            <person name="Tallon L."/>
            <person name="Jackson J."/>
            <person name="Pai G."/>
            <person name="Aken S.V."/>
            <person name="Utterback T."/>
            <person name="Reidmuller S."/>
            <person name="Feldblyum T."/>
            <person name="Hsiao J."/>
            <person name="Zismann V."/>
            <person name="Iobst S."/>
            <person name="de Vazeille A.R."/>
            <person name="Buell C.R."/>
            <person name="Ying K."/>
            <person name="Li Y."/>
            <person name="Lu T."/>
            <person name="Huang Y."/>
            <person name="Zhao Q."/>
            <person name="Feng Q."/>
            <person name="Zhang L."/>
            <person name="Zhu J."/>
            <person name="Weng Q."/>
            <person name="Mu J."/>
            <person name="Lu Y."/>
            <person name="Fan D."/>
            <person name="Liu Y."/>
            <person name="Guan J."/>
            <person name="Zhang Y."/>
            <person name="Yu S."/>
            <person name="Liu X."/>
            <person name="Zhang Y."/>
            <person name="Hong G."/>
            <person name="Han B."/>
            <person name="Choisne N."/>
            <person name="Demange N."/>
            <person name="Orjeda G."/>
            <person name="Samain S."/>
            <person name="Cattolico L."/>
            <person name="Pelletier E."/>
            <person name="Couloux A."/>
            <person name="Segurens B."/>
            <person name="Wincker P."/>
            <person name="D'Hont A."/>
            <person name="Scarpelli C."/>
            <person name="Weissenbach J."/>
            <person name="Salanoubat M."/>
            <person name="Quetier F."/>
            <person name="Yu Y."/>
            <person name="Kim H.R."/>
            <person name="Rambo T."/>
            <person name="Currie J."/>
            <person name="Collura K."/>
            <person name="Luo M."/>
            <person name="Yang T."/>
            <person name="Ammiraju J.S.S."/>
            <person name="Engler F."/>
            <person name="Soderlund C."/>
            <person name="Wing R.A."/>
            <person name="Palmer L.E."/>
            <person name="de la Bastide M."/>
            <person name="Spiegel L."/>
            <person name="Nascimento L."/>
            <person name="Zutavern T."/>
            <person name="O'Shaughnessy A."/>
            <person name="Dike S."/>
            <person name="Dedhia N."/>
            <person name="Preston R."/>
            <person name="Balija V."/>
            <person name="McCombie W.R."/>
            <person name="Chow T."/>
            <person name="Chen H."/>
            <person name="Chung M."/>
            <person name="Chen C."/>
            <person name="Shaw J."/>
            <person name="Wu H."/>
            <person name="Hsiao K."/>
            <person name="Chao Y."/>
            <person name="Chu M."/>
            <person name="Cheng C."/>
            <person name="Hour A."/>
            <person name="Lee P."/>
            <person name="Lin S."/>
            <person name="Lin Y."/>
            <person name="Liou J."/>
            <person name="Liu S."/>
            <person name="Hsing Y."/>
            <person name="Raghuvanshi S."/>
            <person name="Mohanty A."/>
            <person name="Bharti A.K."/>
            <person name="Gaur A."/>
            <person name="Gupta V."/>
            <person name="Kumar D."/>
            <person name="Ravi V."/>
            <person name="Vij S."/>
            <person name="Kapur A."/>
            <person name="Khurana P."/>
            <person name="Khurana P."/>
            <person name="Khurana J.P."/>
            <person name="Tyagi A.K."/>
            <person name="Gaikwad K."/>
            <person name="Singh A."/>
            <person name="Dalal V."/>
            <person name="Srivastava S."/>
            <person name="Dixit A."/>
            <person name="Pal A.K."/>
            <person name="Ghazi I.A."/>
            <person name="Yadav M."/>
            <person name="Pandit A."/>
            <person name="Bhargava A."/>
            <person name="Sureshbabu K."/>
            <person name="Batra K."/>
            <person name="Sharma T.R."/>
            <person name="Mohapatra T."/>
            <person name="Singh N.K."/>
            <person name="Messing J."/>
            <person name="Nelson A.B."/>
            <person name="Fuks G."/>
            <person name="Kavchok S."/>
            <person name="Keizer G."/>
            <person name="Linton E."/>
            <person name="Llaca V."/>
            <person name="Song R."/>
            <person name="Tanyolac B."/>
            <person name="Young S."/>
            <person name="Ho-Il K."/>
            <person name="Hahn J.H."/>
            <person name="Sangsakoo G."/>
            <person name="Vanavichit A."/>
            <person name="de Mattos Luiz.A.T."/>
            <person name="Zimmer P.D."/>
            <person name="Malone G."/>
            <person name="Dellagostin O."/>
            <person name="de Oliveira A.C."/>
            <person name="Bevan M."/>
            <person name="Bancroft I."/>
            <person name="Minx P."/>
            <person name="Cordum H."/>
            <person name="Wilson R."/>
            <person name="Cheng Z."/>
            <person name="Jin W."/>
            <person name="Jiang J."/>
            <person name="Leong S.A."/>
            <person name="Iwama H."/>
            <person name="Gojobori T."/>
            <person name="Itoh T."/>
            <person name="Niimura Y."/>
            <person name="Fujii Y."/>
            <person name="Habara T."/>
            <person name="Sakai H."/>
            <person name="Sato Y."/>
            <person name="Wilson G."/>
            <person name="Kumar K."/>
            <person name="McCouch S."/>
            <person name="Juretic N."/>
            <person name="Hoen D."/>
            <person name="Wright S."/>
            <person name="Bruskiewich R."/>
            <person name="Bureau T."/>
            <person name="Miyao A."/>
            <person name="Hirochika H."/>
            <person name="Nishikawa T."/>
            <person name="Kadowaki K."/>
            <person name="Sugiura M."/>
            <person name="Burr B."/>
            <person name="Sasaki T."/>
        </authorList>
    </citation>
    <scope>NUCLEOTIDE SEQUENCE [LARGE SCALE GENOMIC DNA]</scope>
    <source>
        <strain evidence="3">cv. Nipponbare</strain>
    </source>
</reference>
<gene>
    <name evidence="2" type="primary">OSJNBb0021A09.25</name>
</gene>
<dbReference type="EMBL" id="AP003218">
    <property type="protein sequence ID" value="BAD87027.1"/>
    <property type="molecule type" value="Genomic_DNA"/>
</dbReference>
<protein>
    <submittedName>
        <fullName evidence="2">Uncharacterized protein</fullName>
    </submittedName>
</protein>
<feature type="region of interest" description="Disordered" evidence="1">
    <location>
        <begin position="96"/>
        <end position="199"/>
    </location>
</feature>
<proteinExistence type="predicted"/>
<accession>Q5JND0</accession>
<reference evidence="3" key="2">
    <citation type="journal article" date="2008" name="Nucleic Acids Res.">
        <title>The rice annotation project database (RAP-DB): 2008 update.</title>
        <authorList>
            <consortium name="The rice annotation project (RAP)"/>
        </authorList>
    </citation>
    <scope>GENOME REANNOTATION</scope>
    <source>
        <strain evidence="3">cv. Nipponbare</strain>
    </source>
</reference>
<evidence type="ECO:0000313" key="2">
    <source>
        <dbReference type="EMBL" id="BAD87027.1"/>
    </source>
</evidence>
<feature type="compositionally biased region" description="Basic and acidic residues" evidence="1">
    <location>
        <begin position="187"/>
        <end position="199"/>
    </location>
</feature>
<name>Q5JND0_ORYSJ</name>
<dbReference type="Proteomes" id="UP000000763">
    <property type="component" value="Chromosome 1"/>
</dbReference>
<feature type="region of interest" description="Disordered" evidence="1">
    <location>
        <begin position="1"/>
        <end position="20"/>
    </location>
</feature>
<organism evidence="2 3">
    <name type="scientific">Oryza sativa subsp. japonica</name>
    <name type="common">Rice</name>
    <dbReference type="NCBI Taxonomy" id="39947"/>
    <lineage>
        <taxon>Eukaryota</taxon>
        <taxon>Viridiplantae</taxon>
        <taxon>Streptophyta</taxon>
        <taxon>Embryophyta</taxon>
        <taxon>Tracheophyta</taxon>
        <taxon>Spermatophyta</taxon>
        <taxon>Magnoliopsida</taxon>
        <taxon>Liliopsida</taxon>
        <taxon>Poales</taxon>
        <taxon>Poaceae</taxon>
        <taxon>BOP clade</taxon>
        <taxon>Oryzoideae</taxon>
        <taxon>Oryzeae</taxon>
        <taxon>Oryzinae</taxon>
        <taxon>Oryza</taxon>
        <taxon>Oryza sativa</taxon>
    </lineage>
</organism>
<evidence type="ECO:0000256" key="1">
    <source>
        <dbReference type="SAM" id="MobiDB-lite"/>
    </source>
</evidence>
<feature type="compositionally biased region" description="Pro residues" evidence="1">
    <location>
        <begin position="112"/>
        <end position="144"/>
    </location>
</feature>
<sequence>MATSLEEGTAAEKGWGRRGRRWKRTEVEEGGLYIDRIGLVVDAAGEGAAAHVTENRPQQQRVVIVAEINSRAPPPPSLAGWLEGVTQLLATRSATVGHHKTQARYAPATNTGPPPASIPAASAPPPAPHRPPVPPPTAGPPSPMTIPLSPANSPFFPPLSPSYPSHLTHPRTLIRRPTPEFGLSPAPEKERSSSELEKK</sequence>
<evidence type="ECO:0000313" key="3">
    <source>
        <dbReference type="Proteomes" id="UP000000763"/>
    </source>
</evidence>